<keyword evidence="2" id="KW-1185">Reference proteome</keyword>
<gene>
    <name evidence="1" type="ORF">EST38_g995</name>
</gene>
<protein>
    <recommendedName>
        <fullName evidence="3">F-box domain-containing protein</fullName>
    </recommendedName>
</protein>
<sequence>MTLSSDLFDASYSDVDSPELPPRYLSQVCTQWRTILLDYPPFWAKITLTGTSQEEWLNELIRRTREHPLDIRVYLDTHAPASSFITAKRSITNVDYILQHIARVRSLALKAKLSDLNAAFARILTPLQAPLLEQWELERYRESGMIFDIAHDTIPFPIHAPRLACLQTRFYPLFHTGMSGTIRELEIEDARVTEVLVATNYLGVLVELPALERIDLKTFQFQPSWWQPLATPPMISLPHLKRVTLHGYRDLILLFLSSVQAHPNCLFNLHLGITTQCGRRELEVLGERIVDKMKTWHTHHVQDSKFFISVSESDANHFQIVPCSPNPSPNTPSLLLSVHKDNTHNPKHVRISYLLGMFYRMMKSIHGPTKATIAIAGDLENSLTQGGLIRDLAMPSVIDLTLHNPRPSSLADIYSILRFPSRWLPAPNLEILRFAGDWEIGKYWGKEDPPGQTKSALDTMLGNGTAPLPCPLRLIDVSQLDHRCPMYEALVHSSQTLHQLGVELQL</sequence>
<dbReference type="OrthoDB" id="2849949at2759"/>
<dbReference type="AlphaFoldDB" id="A0A4V1Q598"/>
<proteinExistence type="predicted"/>
<reference evidence="1 2" key="1">
    <citation type="submission" date="2019-01" db="EMBL/GenBank/DDBJ databases">
        <title>Draft genome sequence of Psathyrella aberdarensis IHI B618.</title>
        <authorList>
            <person name="Buettner E."/>
            <person name="Kellner H."/>
        </authorList>
    </citation>
    <scope>NUCLEOTIDE SEQUENCE [LARGE SCALE GENOMIC DNA]</scope>
    <source>
        <strain evidence="1 2">IHI B618</strain>
    </source>
</reference>
<comment type="caution">
    <text evidence="1">The sequence shown here is derived from an EMBL/GenBank/DDBJ whole genome shotgun (WGS) entry which is preliminary data.</text>
</comment>
<dbReference type="EMBL" id="SDEE01000013">
    <property type="protein sequence ID" value="RXW24838.1"/>
    <property type="molecule type" value="Genomic_DNA"/>
</dbReference>
<dbReference type="Proteomes" id="UP000290288">
    <property type="component" value="Unassembled WGS sequence"/>
</dbReference>
<accession>A0A4V1Q598</accession>
<evidence type="ECO:0000313" key="1">
    <source>
        <dbReference type="EMBL" id="RXW24838.1"/>
    </source>
</evidence>
<evidence type="ECO:0000313" key="2">
    <source>
        <dbReference type="Proteomes" id="UP000290288"/>
    </source>
</evidence>
<organism evidence="1 2">
    <name type="scientific">Candolleomyces aberdarensis</name>
    <dbReference type="NCBI Taxonomy" id="2316362"/>
    <lineage>
        <taxon>Eukaryota</taxon>
        <taxon>Fungi</taxon>
        <taxon>Dikarya</taxon>
        <taxon>Basidiomycota</taxon>
        <taxon>Agaricomycotina</taxon>
        <taxon>Agaricomycetes</taxon>
        <taxon>Agaricomycetidae</taxon>
        <taxon>Agaricales</taxon>
        <taxon>Agaricineae</taxon>
        <taxon>Psathyrellaceae</taxon>
        <taxon>Candolleomyces</taxon>
    </lineage>
</organism>
<name>A0A4V1Q598_9AGAR</name>
<evidence type="ECO:0008006" key="3">
    <source>
        <dbReference type="Google" id="ProtNLM"/>
    </source>
</evidence>